<evidence type="ECO:0000313" key="1">
    <source>
        <dbReference type="EnsemblMetazoa" id="GAUT010361-PA"/>
    </source>
</evidence>
<dbReference type="InterPro" id="IPR010562">
    <property type="entry name" value="Haemolymph_juvenile_hormone-bd"/>
</dbReference>
<dbReference type="AlphaFoldDB" id="A0A1A9UNI5"/>
<keyword evidence="2" id="KW-1185">Reference proteome</keyword>
<accession>A0A1A9UNI5</accession>
<name>A0A1A9UNI5_GLOAU</name>
<protein>
    <submittedName>
        <fullName evidence="1">Uncharacterized protein</fullName>
    </submittedName>
</protein>
<dbReference type="VEuPathDB" id="VectorBase:GAUT010361"/>
<sequence>MPYRPMANSDLGTCNEKNYEGASIPTIHIKKDADATDGLKLIFGNCFLLGIQKSTPVKIKGFTEIIDQKHQIDFKLSRANLLADYQMEGTVLGQKIKCNGRANITYVNPSYNVMIEGERSMKGNVVYLSPKKIMSQLSLSNLFTSSSIVLSSWKRPSNLKLTNSGEACNFMSLIWAKVCPDLTRGCKSKPKRKVMLSARQKK</sequence>
<evidence type="ECO:0000313" key="2">
    <source>
        <dbReference type="Proteomes" id="UP000078200"/>
    </source>
</evidence>
<dbReference type="EnsemblMetazoa" id="GAUT010361-RA">
    <property type="protein sequence ID" value="GAUT010361-PA"/>
    <property type="gene ID" value="GAUT010361"/>
</dbReference>
<proteinExistence type="predicted"/>
<dbReference type="Pfam" id="PF06585">
    <property type="entry name" value="JHBP"/>
    <property type="match status" value="1"/>
</dbReference>
<dbReference type="Gene3D" id="3.15.10.30">
    <property type="entry name" value="Haemolymph juvenile hormone binding protein"/>
    <property type="match status" value="1"/>
</dbReference>
<dbReference type="InterPro" id="IPR038606">
    <property type="entry name" value="To_sf"/>
</dbReference>
<reference evidence="1" key="1">
    <citation type="submission" date="2020-05" db="UniProtKB">
        <authorList>
            <consortium name="EnsemblMetazoa"/>
        </authorList>
    </citation>
    <scope>IDENTIFICATION</scope>
    <source>
        <strain evidence="1">TTRI</strain>
    </source>
</reference>
<organism evidence="1 2">
    <name type="scientific">Glossina austeni</name>
    <name type="common">Savannah tsetse fly</name>
    <dbReference type="NCBI Taxonomy" id="7395"/>
    <lineage>
        <taxon>Eukaryota</taxon>
        <taxon>Metazoa</taxon>
        <taxon>Ecdysozoa</taxon>
        <taxon>Arthropoda</taxon>
        <taxon>Hexapoda</taxon>
        <taxon>Insecta</taxon>
        <taxon>Pterygota</taxon>
        <taxon>Neoptera</taxon>
        <taxon>Endopterygota</taxon>
        <taxon>Diptera</taxon>
        <taxon>Brachycera</taxon>
        <taxon>Muscomorpha</taxon>
        <taxon>Hippoboscoidea</taxon>
        <taxon>Glossinidae</taxon>
        <taxon>Glossina</taxon>
    </lineage>
</organism>
<dbReference type="Proteomes" id="UP000078200">
    <property type="component" value="Unassembled WGS sequence"/>
</dbReference>